<accession>A0ABV6VPH6</accession>
<dbReference type="Proteomes" id="UP001592531">
    <property type="component" value="Unassembled WGS sequence"/>
</dbReference>
<comment type="caution">
    <text evidence="1">The sequence shown here is derived from an EMBL/GenBank/DDBJ whole genome shotgun (WGS) entry which is preliminary data.</text>
</comment>
<dbReference type="RefSeq" id="WP_380531627.1">
    <property type="nucleotide sequence ID" value="NZ_JBHFAB010000002.1"/>
</dbReference>
<keyword evidence="2" id="KW-1185">Reference proteome</keyword>
<sequence>MAKRRLEIAADKGEFLTLDEVAAWVQDAMRAGADGSTVVSATVSFGQKLQKISIEADTAKQPSDRTP</sequence>
<dbReference type="EMBL" id="JBHFAB010000002">
    <property type="protein sequence ID" value="MFC1415607.1"/>
    <property type="molecule type" value="Genomic_DNA"/>
</dbReference>
<gene>
    <name evidence="1" type="ORF">ACEZDE_02975</name>
</gene>
<evidence type="ECO:0000313" key="2">
    <source>
        <dbReference type="Proteomes" id="UP001592531"/>
    </source>
</evidence>
<evidence type="ECO:0000313" key="1">
    <source>
        <dbReference type="EMBL" id="MFC1415607.1"/>
    </source>
</evidence>
<reference evidence="1 2" key="1">
    <citation type="submission" date="2024-09" db="EMBL/GenBank/DDBJ databases">
        <authorList>
            <person name="Lee S.D."/>
        </authorList>
    </citation>
    <scope>NUCLEOTIDE SEQUENCE [LARGE SCALE GENOMIC DNA]</scope>
    <source>
        <strain evidence="1 2">N8-3</strain>
    </source>
</reference>
<organism evidence="1 2">
    <name type="scientific">Streptacidiphilus cavernicola</name>
    <dbReference type="NCBI Taxonomy" id="3342716"/>
    <lineage>
        <taxon>Bacteria</taxon>
        <taxon>Bacillati</taxon>
        <taxon>Actinomycetota</taxon>
        <taxon>Actinomycetes</taxon>
        <taxon>Kitasatosporales</taxon>
        <taxon>Streptomycetaceae</taxon>
        <taxon>Streptacidiphilus</taxon>
    </lineage>
</organism>
<name>A0ABV6VPH6_9ACTN</name>
<proteinExistence type="predicted"/>
<protein>
    <submittedName>
        <fullName evidence="1">Uncharacterized protein</fullName>
    </submittedName>
</protein>